<keyword evidence="3 7" id="KW-0223">Dioxygenase</keyword>
<dbReference type="GO" id="GO:0006790">
    <property type="term" value="P:sulfur compound metabolic process"/>
    <property type="evidence" value="ECO:0007669"/>
    <property type="project" value="TreeGrafter"/>
</dbReference>
<dbReference type="OrthoDB" id="581608at2"/>
<dbReference type="InterPro" id="IPR042098">
    <property type="entry name" value="TauD-like_sf"/>
</dbReference>
<feature type="domain" description="Cyclic nucleotide-binding" evidence="6">
    <location>
        <begin position="236"/>
        <end position="272"/>
    </location>
</feature>
<dbReference type="InterPro" id="IPR051323">
    <property type="entry name" value="AtsK-like"/>
</dbReference>
<evidence type="ECO:0000256" key="4">
    <source>
        <dbReference type="ARBA" id="ARBA00023002"/>
    </source>
</evidence>
<evidence type="ECO:0000313" key="8">
    <source>
        <dbReference type="Proteomes" id="UP000245506"/>
    </source>
</evidence>
<dbReference type="PANTHER" id="PTHR30468:SF1">
    <property type="entry name" value="ALPHA-KETOGLUTARATE-DEPENDENT SULFONATE DIOXYGENASE"/>
    <property type="match status" value="1"/>
</dbReference>
<dbReference type="PROSITE" id="PS50042">
    <property type="entry name" value="CNMP_BINDING_3"/>
    <property type="match status" value="1"/>
</dbReference>
<evidence type="ECO:0000256" key="2">
    <source>
        <dbReference type="ARBA" id="ARBA00022723"/>
    </source>
</evidence>
<accession>A0A317C3G9</accession>
<keyword evidence="2" id="KW-0479">Metal-binding</keyword>
<sequence>METLTLKKLSGFVGAEISNVKLASLSDDTFEAIRNALFEHGVIFFRDQHLTPEQHLTFAKRWGEIDVNRFFTHVEGYPEIAEIRTNPDQTVVVGSGWHTDQSYDPAPAMASILSAQQLPDFGGDTLFASMGAAYDHLSDGLKHTLDSLNAWHTDGSFAKAETVLPDTFSAAKITEPCLHPVVLKHPVTGRKALYVNGYFTTHFEGWTEEESAPLLKYLFDFAVQPPFCCRFTWSPGSVAIWENRLVQHFAAGDYFGQTRLMHRVTVEGERLS</sequence>
<organism evidence="7 8">
    <name type="scientific">Leucothrix arctica</name>
    <dbReference type="NCBI Taxonomy" id="1481894"/>
    <lineage>
        <taxon>Bacteria</taxon>
        <taxon>Pseudomonadati</taxon>
        <taxon>Pseudomonadota</taxon>
        <taxon>Gammaproteobacteria</taxon>
        <taxon>Thiotrichales</taxon>
        <taxon>Thiotrichaceae</taxon>
        <taxon>Leucothrix</taxon>
    </lineage>
</organism>
<gene>
    <name evidence="7" type="ORF">DKT75_21145</name>
</gene>
<evidence type="ECO:0000313" key="7">
    <source>
        <dbReference type="EMBL" id="PWQ93195.1"/>
    </source>
</evidence>
<evidence type="ECO:0000259" key="6">
    <source>
        <dbReference type="PROSITE" id="PS50042"/>
    </source>
</evidence>
<keyword evidence="8" id="KW-1185">Reference proteome</keyword>
<proteinExistence type="inferred from homology"/>
<dbReference type="PANTHER" id="PTHR30468">
    <property type="entry name" value="ALPHA-KETOGLUTARATE-DEPENDENT SULFONATE DIOXYGENASE"/>
    <property type="match status" value="1"/>
</dbReference>
<dbReference type="RefSeq" id="WP_109826818.1">
    <property type="nucleotide sequence ID" value="NZ_QGKL01000043.1"/>
</dbReference>
<dbReference type="GO" id="GO:0005737">
    <property type="term" value="C:cytoplasm"/>
    <property type="evidence" value="ECO:0007669"/>
    <property type="project" value="TreeGrafter"/>
</dbReference>
<comment type="similarity">
    <text evidence="1">Belongs to the TfdA dioxygenase family.</text>
</comment>
<dbReference type="GO" id="GO:0000908">
    <property type="term" value="F:taurine dioxygenase activity"/>
    <property type="evidence" value="ECO:0007669"/>
    <property type="project" value="TreeGrafter"/>
</dbReference>
<dbReference type="SUPFAM" id="SSF51197">
    <property type="entry name" value="Clavaminate synthase-like"/>
    <property type="match status" value="1"/>
</dbReference>
<dbReference type="GO" id="GO:0046872">
    <property type="term" value="F:metal ion binding"/>
    <property type="evidence" value="ECO:0007669"/>
    <property type="project" value="UniProtKB-KW"/>
</dbReference>
<dbReference type="InterPro" id="IPR000595">
    <property type="entry name" value="cNMP-bd_dom"/>
</dbReference>
<dbReference type="Gene3D" id="3.60.130.10">
    <property type="entry name" value="Clavaminate synthase-like"/>
    <property type="match status" value="1"/>
</dbReference>
<protein>
    <submittedName>
        <fullName evidence="7">Taurine dioxygenase</fullName>
    </submittedName>
</protein>
<dbReference type="Proteomes" id="UP000245506">
    <property type="component" value="Unassembled WGS sequence"/>
</dbReference>
<keyword evidence="5" id="KW-0408">Iron</keyword>
<dbReference type="EMBL" id="QGKL01000043">
    <property type="protein sequence ID" value="PWQ93195.1"/>
    <property type="molecule type" value="Genomic_DNA"/>
</dbReference>
<keyword evidence="4" id="KW-0560">Oxidoreductase</keyword>
<reference evidence="7 8" key="1">
    <citation type="submission" date="2018-05" db="EMBL/GenBank/DDBJ databases">
        <title>Leucothrix arctica sp. nov., isolated from Arctic seawater.</title>
        <authorList>
            <person name="Choi A."/>
            <person name="Baek K."/>
        </authorList>
    </citation>
    <scope>NUCLEOTIDE SEQUENCE [LARGE SCALE GENOMIC DNA]</scope>
    <source>
        <strain evidence="7 8">IMCC9719</strain>
    </source>
</reference>
<comment type="caution">
    <text evidence="7">The sequence shown here is derived from an EMBL/GenBank/DDBJ whole genome shotgun (WGS) entry which is preliminary data.</text>
</comment>
<name>A0A317C3G9_9GAMM</name>
<dbReference type="Pfam" id="PF02668">
    <property type="entry name" value="TauD"/>
    <property type="match status" value="1"/>
</dbReference>
<evidence type="ECO:0000256" key="3">
    <source>
        <dbReference type="ARBA" id="ARBA00022964"/>
    </source>
</evidence>
<dbReference type="InterPro" id="IPR003819">
    <property type="entry name" value="TauD/TfdA-like"/>
</dbReference>
<evidence type="ECO:0000256" key="1">
    <source>
        <dbReference type="ARBA" id="ARBA00005896"/>
    </source>
</evidence>
<dbReference type="AlphaFoldDB" id="A0A317C3G9"/>
<evidence type="ECO:0000256" key="5">
    <source>
        <dbReference type="ARBA" id="ARBA00023004"/>
    </source>
</evidence>